<dbReference type="RefSeq" id="XP_030833798.1">
    <property type="nucleotide sequence ID" value="XM_030977938.1"/>
</dbReference>
<reference evidence="3" key="1">
    <citation type="submission" date="2015-02" db="EMBL/GenBank/DDBJ databases">
        <title>Genome sequencing for Strongylocentrotus purpuratus.</title>
        <authorList>
            <person name="Murali S."/>
            <person name="Liu Y."/>
            <person name="Vee V."/>
            <person name="English A."/>
            <person name="Wang M."/>
            <person name="Skinner E."/>
            <person name="Han Y."/>
            <person name="Muzny D.M."/>
            <person name="Worley K.C."/>
            <person name="Gibbs R.A."/>
        </authorList>
    </citation>
    <scope>NUCLEOTIDE SEQUENCE</scope>
</reference>
<keyword evidence="1" id="KW-0812">Transmembrane</keyword>
<proteinExistence type="predicted"/>
<keyword evidence="1" id="KW-1133">Transmembrane helix</keyword>
<feature type="transmembrane region" description="Helical" evidence="1">
    <location>
        <begin position="246"/>
        <end position="268"/>
    </location>
</feature>
<keyword evidence="3" id="KW-1185">Reference proteome</keyword>
<evidence type="ECO:0000313" key="3">
    <source>
        <dbReference type="Proteomes" id="UP000007110"/>
    </source>
</evidence>
<dbReference type="KEGG" id="spu:115921015"/>
<protein>
    <recommendedName>
        <fullName evidence="4">DUF281 domain-containing protein</fullName>
    </recommendedName>
</protein>
<reference evidence="2" key="2">
    <citation type="submission" date="2021-01" db="UniProtKB">
        <authorList>
            <consortium name="EnsemblMetazoa"/>
        </authorList>
    </citation>
    <scope>IDENTIFICATION</scope>
</reference>
<name>A0A7M7NCV8_STRPU</name>
<organism evidence="2 3">
    <name type="scientific">Strongylocentrotus purpuratus</name>
    <name type="common">Purple sea urchin</name>
    <dbReference type="NCBI Taxonomy" id="7668"/>
    <lineage>
        <taxon>Eukaryota</taxon>
        <taxon>Metazoa</taxon>
        <taxon>Echinodermata</taxon>
        <taxon>Eleutherozoa</taxon>
        <taxon>Echinozoa</taxon>
        <taxon>Echinoidea</taxon>
        <taxon>Euechinoidea</taxon>
        <taxon>Echinacea</taxon>
        <taxon>Camarodonta</taxon>
        <taxon>Echinidea</taxon>
        <taxon>Strongylocentrotidae</taxon>
        <taxon>Strongylocentrotus</taxon>
    </lineage>
</organism>
<evidence type="ECO:0008006" key="4">
    <source>
        <dbReference type="Google" id="ProtNLM"/>
    </source>
</evidence>
<dbReference type="AlphaFoldDB" id="A0A7M7NCV8"/>
<keyword evidence="1" id="KW-0472">Membrane</keyword>
<dbReference type="EnsemblMetazoa" id="XM_030977938">
    <property type="protein sequence ID" value="XP_030833798"/>
    <property type="gene ID" value="LOC115921015"/>
</dbReference>
<evidence type="ECO:0000256" key="1">
    <source>
        <dbReference type="SAM" id="Phobius"/>
    </source>
</evidence>
<dbReference type="InParanoid" id="A0A7M7NCV8"/>
<evidence type="ECO:0000313" key="2">
    <source>
        <dbReference type="EnsemblMetazoa" id="XP_030833798"/>
    </source>
</evidence>
<sequence length="272" mass="28733">MTGIIDVAYRLQSGQNVTIRDVKRACAPEEIVSSIPSGDHCVKQSVVDAYFSDNDPAELYPDINGMLFLGITNASFCVCDSADKCTPPSPTVDSPSTGAEGGTGTGKGDLRTCINCKEITSDGNITYPGDTELVSCSDNPGEMICPEGISTCITGVVNIAYMLGTGQTVTLTVERRTCAPKDVVASTSPGDHCVDQSVVGAFFSDNDPAELFPDTEEMIFDRLLNATFCVCDSADKCTPPSQANSAVNLESTLGLFIASLIYALFCGLKDKR</sequence>
<accession>A0A7M7NCV8</accession>
<dbReference type="Proteomes" id="UP000007110">
    <property type="component" value="Unassembled WGS sequence"/>
</dbReference>
<dbReference type="GeneID" id="115921015"/>